<evidence type="ECO:0000313" key="2">
    <source>
        <dbReference type="Proteomes" id="UP001157502"/>
    </source>
</evidence>
<evidence type="ECO:0000313" key="1">
    <source>
        <dbReference type="EMBL" id="KAJ8008638.1"/>
    </source>
</evidence>
<proteinExistence type="predicted"/>
<dbReference type="Proteomes" id="UP001157502">
    <property type="component" value="Chromosome 8"/>
</dbReference>
<sequence length="694" mass="74617">MNNKDRDGTTVTENGQGQMKIFFPNKLLECLPRSSCFPKERLRWNTNEEIASYLISLDRHEEWLSCSLKTRPQNGSIILYNRKKVKYRKDGYCWKKRKDGKTTREDHMKLKCLYGCYVHSSIVPTFHRRCYWLLQNPDMVLVHYLNVPSGEDHGKACGPLPCAVADRRDSLRWSRDELLAQLKPMFHSIKWSCGGNGPSEFFMEQLAQQIVESQQTKPQPRTHTCLCSSTLASPGAKISHRCNSTKHRIISPKLPATCPSLSPSPVAEGDPEGGDIPAGDKGTHPQVTPAGCTSPEGKLEGVSLSSSSPPQPHHTAITNGNTNGFHSDRRGLTTVALPQNAVIVMTTAGMIRRHGGGEGESSLSLTRSGQLVLSPIPPSPPTMSSPTPAPPPTVSSPIPGVATLNLTLLPSPVIGGLLLTPHPSSSCSPSLLHPPTPSSPPPCLPPVFDPDSFLNSPKQGQTYGGPLPSSSPPLPSSPLPSSTSPLPSSTTSPQPSSSPHTPSLAVSLSPTSPPSSLSSLSSEADRRTGEREVLQTSSPSLPPSLSLSPSQSSPLCLESVLGLGPLGGTHGESGERRGGGHPPTKLALLQRSHSSQPSSLRQHHRNAPSLLLYRQETQQTPASISEDEEHPLVLLQTNTSSPAPIAGSLDQNLQSQLPQHNLLNQERLGDRKTSTALTGALLPQLMLMWLMESE</sequence>
<gene>
    <name evidence="1" type="ORF">DPEC_G00106950</name>
</gene>
<name>A0ACC2GY08_DALPE</name>
<organism evidence="1 2">
    <name type="scientific">Dallia pectoralis</name>
    <name type="common">Alaska blackfish</name>
    <dbReference type="NCBI Taxonomy" id="75939"/>
    <lineage>
        <taxon>Eukaryota</taxon>
        <taxon>Metazoa</taxon>
        <taxon>Chordata</taxon>
        <taxon>Craniata</taxon>
        <taxon>Vertebrata</taxon>
        <taxon>Euteleostomi</taxon>
        <taxon>Actinopterygii</taxon>
        <taxon>Neopterygii</taxon>
        <taxon>Teleostei</taxon>
        <taxon>Protacanthopterygii</taxon>
        <taxon>Esociformes</taxon>
        <taxon>Umbridae</taxon>
        <taxon>Dallia</taxon>
    </lineage>
</organism>
<dbReference type="EMBL" id="CM055735">
    <property type="protein sequence ID" value="KAJ8008638.1"/>
    <property type="molecule type" value="Genomic_DNA"/>
</dbReference>
<accession>A0ACC2GY08</accession>
<reference evidence="1" key="1">
    <citation type="submission" date="2021-05" db="EMBL/GenBank/DDBJ databases">
        <authorList>
            <person name="Pan Q."/>
            <person name="Jouanno E."/>
            <person name="Zahm M."/>
            <person name="Klopp C."/>
            <person name="Cabau C."/>
            <person name="Louis A."/>
            <person name="Berthelot C."/>
            <person name="Parey E."/>
            <person name="Roest Crollius H."/>
            <person name="Montfort J."/>
            <person name="Robinson-Rechavi M."/>
            <person name="Bouchez O."/>
            <person name="Lampietro C."/>
            <person name="Lopez Roques C."/>
            <person name="Donnadieu C."/>
            <person name="Postlethwait J."/>
            <person name="Bobe J."/>
            <person name="Dillon D."/>
            <person name="Chandos A."/>
            <person name="von Hippel F."/>
            <person name="Guiguen Y."/>
        </authorList>
    </citation>
    <scope>NUCLEOTIDE SEQUENCE</scope>
    <source>
        <strain evidence="1">YG-Jan2019</strain>
    </source>
</reference>
<comment type="caution">
    <text evidence="1">The sequence shown here is derived from an EMBL/GenBank/DDBJ whole genome shotgun (WGS) entry which is preliminary data.</text>
</comment>
<keyword evidence="2" id="KW-1185">Reference proteome</keyword>
<protein>
    <submittedName>
        <fullName evidence="1">Uncharacterized protein</fullName>
    </submittedName>
</protein>